<dbReference type="SMART" id="SM00420">
    <property type="entry name" value="HTH_DEOR"/>
    <property type="match status" value="1"/>
</dbReference>
<evidence type="ECO:0000313" key="6">
    <source>
        <dbReference type="Proteomes" id="UP000295788"/>
    </source>
</evidence>
<evidence type="ECO:0000259" key="4">
    <source>
        <dbReference type="PROSITE" id="PS51000"/>
    </source>
</evidence>
<dbReference type="PANTHER" id="PTHR38600">
    <property type="entry name" value="TRANSCRIPTIONAL REGULATORY PROTEIN"/>
    <property type="match status" value="1"/>
</dbReference>
<dbReference type="CDD" id="cd00090">
    <property type="entry name" value="HTH_ARSR"/>
    <property type="match status" value="1"/>
</dbReference>
<keyword evidence="3" id="KW-0804">Transcription</keyword>
<evidence type="ECO:0000256" key="1">
    <source>
        <dbReference type="ARBA" id="ARBA00023015"/>
    </source>
</evidence>
<dbReference type="SMART" id="SM00418">
    <property type="entry name" value="HTH_ARSR"/>
    <property type="match status" value="1"/>
</dbReference>
<dbReference type="InterPro" id="IPR000835">
    <property type="entry name" value="HTH_MarR-typ"/>
</dbReference>
<organism evidence="5 6">
    <name type="scientific">Tepidibacillus fermentans</name>
    <dbReference type="NCBI Taxonomy" id="1281767"/>
    <lineage>
        <taxon>Bacteria</taxon>
        <taxon>Bacillati</taxon>
        <taxon>Bacillota</taxon>
        <taxon>Bacilli</taxon>
        <taxon>Bacillales</taxon>
        <taxon>Bacillaceae</taxon>
        <taxon>Tepidibacillus</taxon>
    </lineage>
</organism>
<keyword evidence="2" id="KW-0238">DNA-binding</keyword>
<feature type="domain" description="HTH deoR-type" evidence="4">
    <location>
        <begin position="5"/>
        <end position="64"/>
    </location>
</feature>
<dbReference type="OrthoDB" id="155998at2"/>
<protein>
    <submittedName>
        <fullName evidence="5">Putative ArsR family transcriptional regulator</fullName>
    </submittedName>
</protein>
<proteinExistence type="predicted"/>
<dbReference type="GO" id="GO:0003700">
    <property type="term" value="F:DNA-binding transcription factor activity"/>
    <property type="evidence" value="ECO:0007669"/>
    <property type="project" value="InterPro"/>
</dbReference>
<accession>A0A4R3KIL6</accession>
<dbReference type="RefSeq" id="WP_132768034.1">
    <property type="nucleotide sequence ID" value="NZ_SMAB01000006.1"/>
</dbReference>
<dbReference type="AlphaFoldDB" id="A0A4R3KIL6"/>
<dbReference type="InterPro" id="IPR036388">
    <property type="entry name" value="WH-like_DNA-bd_sf"/>
</dbReference>
<dbReference type="InterPro" id="IPR011991">
    <property type="entry name" value="ArsR-like_HTH"/>
</dbReference>
<comment type="caution">
    <text evidence="5">The sequence shown here is derived from an EMBL/GenBank/DDBJ whole genome shotgun (WGS) entry which is preliminary data.</text>
</comment>
<evidence type="ECO:0000313" key="5">
    <source>
        <dbReference type="EMBL" id="TCS83114.1"/>
    </source>
</evidence>
<gene>
    <name evidence="5" type="ORF">EDD72_10640</name>
</gene>
<evidence type="ECO:0000256" key="3">
    <source>
        <dbReference type="ARBA" id="ARBA00023163"/>
    </source>
</evidence>
<dbReference type="Gene3D" id="1.10.10.10">
    <property type="entry name" value="Winged helix-like DNA-binding domain superfamily/Winged helix DNA-binding domain"/>
    <property type="match status" value="1"/>
</dbReference>
<keyword evidence="6" id="KW-1185">Reference proteome</keyword>
<dbReference type="InterPro" id="IPR001034">
    <property type="entry name" value="DeoR_HTH"/>
</dbReference>
<reference evidence="5 6" key="1">
    <citation type="submission" date="2019-03" db="EMBL/GenBank/DDBJ databases">
        <title>Genomic Encyclopedia of Type Strains, Phase IV (KMG-IV): sequencing the most valuable type-strain genomes for metagenomic binning, comparative biology and taxonomic classification.</title>
        <authorList>
            <person name="Goeker M."/>
        </authorList>
    </citation>
    <scope>NUCLEOTIDE SEQUENCE [LARGE SCALE GENOMIC DNA]</scope>
    <source>
        <strain evidence="5 6">DSM 23802</strain>
    </source>
</reference>
<dbReference type="InterPro" id="IPR001845">
    <property type="entry name" value="HTH_ArsR_DNA-bd_dom"/>
</dbReference>
<evidence type="ECO:0000256" key="2">
    <source>
        <dbReference type="ARBA" id="ARBA00023125"/>
    </source>
</evidence>
<dbReference type="EMBL" id="SMAB01000006">
    <property type="protein sequence ID" value="TCS83114.1"/>
    <property type="molecule type" value="Genomic_DNA"/>
</dbReference>
<sequence length="210" mass="24190">MPREHLSTKDEILLMLKANGSLTVSEISKELGITEMGVRRHLNTLEQNGLIRSALVRQSMGRPTYIYSLTDKAEDQFPKAYRQLALDLLDVFVDVNGEEKVNEIFERREELLRTRYLPMLSGKTLEEKVDSLLEIQNDKGYMAELDTNEEAFVLKQYNCLISQIAKKYPEACEAERKLFENLLGVDVMNLSCMGQGDRICTFQIFKNQKK</sequence>
<dbReference type="Proteomes" id="UP000295788">
    <property type="component" value="Unassembled WGS sequence"/>
</dbReference>
<dbReference type="InterPro" id="IPR036390">
    <property type="entry name" value="WH_DNA-bd_sf"/>
</dbReference>
<dbReference type="PROSITE" id="PS51000">
    <property type="entry name" value="HTH_DEOR_2"/>
    <property type="match status" value="1"/>
</dbReference>
<name>A0A4R3KIL6_9BACI</name>
<dbReference type="GO" id="GO:0003677">
    <property type="term" value="F:DNA binding"/>
    <property type="evidence" value="ECO:0007669"/>
    <property type="project" value="UniProtKB-KW"/>
</dbReference>
<dbReference type="SUPFAM" id="SSF46785">
    <property type="entry name" value="Winged helix' DNA-binding domain"/>
    <property type="match status" value="1"/>
</dbReference>
<dbReference type="Pfam" id="PF13412">
    <property type="entry name" value="HTH_24"/>
    <property type="match status" value="1"/>
</dbReference>
<keyword evidence="1" id="KW-0805">Transcription regulation</keyword>
<dbReference type="PANTHER" id="PTHR38600:SF2">
    <property type="entry name" value="SLL0088 PROTEIN"/>
    <property type="match status" value="1"/>
</dbReference>
<dbReference type="SMART" id="SM00347">
    <property type="entry name" value="HTH_MARR"/>
    <property type="match status" value="1"/>
</dbReference>